<dbReference type="Pfam" id="PF14129">
    <property type="entry name" value="DUF4296"/>
    <property type="match status" value="1"/>
</dbReference>
<evidence type="ECO:0000313" key="3">
    <source>
        <dbReference type="EMBL" id="PCE62714.1"/>
    </source>
</evidence>
<dbReference type="PROSITE" id="PS51257">
    <property type="entry name" value="PROKAR_LIPOPROTEIN"/>
    <property type="match status" value="1"/>
</dbReference>
<feature type="domain" description="DUF4296" evidence="2">
    <location>
        <begin position="25"/>
        <end position="106"/>
    </location>
</feature>
<dbReference type="OrthoDB" id="1525222at2"/>
<dbReference type="AlphaFoldDB" id="A0A2A4G421"/>
<evidence type="ECO:0000259" key="2">
    <source>
        <dbReference type="Pfam" id="PF14129"/>
    </source>
</evidence>
<reference evidence="3 4" key="1">
    <citation type="submission" date="2017-04" db="EMBL/GenBank/DDBJ databases">
        <title>A new member of the family Flavobacteriaceae isolated from ascidians.</title>
        <authorList>
            <person name="Chen L."/>
        </authorList>
    </citation>
    <scope>NUCLEOTIDE SEQUENCE [LARGE SCALE GENOMIC DNA]</scope>
    <source>
        <strain evidence="3 4">HQA918</strain>
    </source>
</reference>
<dbReference type="EMBL" id="NBWU01000007">
    <property type="protein sequence ID" value="PCE62714.1"/>
    <property type="molecule type" value="Genomic_DNA"/>
</dbReference>
<sequence>MRKLWVLLGVVLVATSCAEKTVEPPEDLIDAATMEEILYDLALLTAGKNTNILTLDKYKWEPTAFVFKKYGIDSVQFAQSDLYYAANPDIYEEIYTKIDERFGKIKDSLEDNRQIQAEKKREKLDTPKKNQEEKPEVQPK</sequence>
<organism evidence="3 4">
    <name type="scientific">Sediminicola luteus</name>
    <dbReference type="NCBI Taxonomy" id="319238"/>
    <lineage>
        <taxon>Bacteria</taxon>
        <taxon>Pseudomonadati</taxon>
        <taxon>Bacteroidota</taxon>
        <taxon>Flavobacteriia</taxon>
        <taxon>Flavobacteriales</taxon>
        <taxon>Flavobacteriaceae</taxon>
        <taxon>Sediminicola</taxon>
    </lineage>
</organism>
<accession>A0A2A4G421</accession>
<dbReference type="Proteomes" id="UP000219559">
    <property type="component" value="Unassembled WGS sequence"/>
</dbReference>
<keyword evidence="4" id="KW-1185">Reference proteome</keyword>
<feature type="region of interest" description="Disordered" evidence="1">
    <location>
        <begin position="116"/>
        <end position="140"/>
    </location>
</feature>
<proteinExistence type="predicted"/>
<gene>
    <name evidence="3" type="ORF">B7P33_15580</name>
</gene>
<evidence type="ECO:0000313" key="4">
    <source>
        <dbReference type="Proteomes" id="UP000219559"/>
    </source>
</evidence>
<comment type="caution">
    <text evidence="3">The sequence shown here is derived from an EMBL/GenBank/DDBJ whole genome shotgun (WGS) entry which is preliminary data.</text>
</comment>
<dbReference type="RefSeq" id="WP_097440822.1">
    <property type="nucleotide sequence ID" value="NZ_KZ300477.1"/>
</dbReference>
<dbReference type="InterPro" id="IPR025381">
    <property type="entry name" value="DUF4296"/>
</dbReference>
<name>A0A2A4G421_9FLAO</name>
<protein>
    <recommendedName>
        <fullName evidence="2">DUF4296 domain-containing protein</fullName>
    </recommendedName>
</protein>
<evidence type="ECO:0000256" key="1">
    <source>
        <dbReference type="SAM" id="MobiDB-lite"/>
    </source>
</evidence>